<evidence type="ECO:0000256" key="13">
    <source>
        <dbReference type="ARBA" id="ARBA00023065"/>
    </source>
</evidence>
<dbReference type="InterPro" id="IPR001757">
    <property type="entry name" value="P_typ_ATPase"/>
</dbReference>
<dbReference type="GO" id="GO:0016887">
    <property type="term" value="F:ATP hydrolysis activity"/>
    <property type="evidence" value="ECO:0007669"/>
    <property type="project" value="InterPro"/>
</dbReference>
<dbReference type="SUPFAM" id="SSF55008">
    <property type="entry name" value="HMA, heavy metal-associated domain"/>
    <property type="match status" value="4"/>
</dbReference>
<keyword evidence="5 15" id="KW-0479">Metal-binding</keyword>
<dbReference type="InterPro" id="IPR059000">
    <property type="entry name" value="ATPase_P-type_domA"/>
</dbReference>
<feature type="transmembrane region" description="Helical" evidence="15">
    <location>
        <begin position="1117"/>
        <end position="1138"/>
    </location>
</feature>
<dbReference type="PRINTS" id="PR00119">
    <property type="entry name" value="CATATPASE"/>
</dbReference>
<dbReference type="CDD" id="cd00371">
    <property type="entry name" value="HMA"/>
    <property type="match status" value="3"/>
</dbReference>
<dbReference type="RefSeq" id="XP_013256872.1">
    <property type="nucleotide sequence ID" value="XM_013401418.1"/>
</dbReference>
<dbReference type="InterPro" id="IPR036163">
    <property type="entry name" value="HMA_dom_sf"/>
</dbReference>
<dbReference type="PROSITE" id="PS50846">
    <property type="entry name" value="HMA_2"/>
    <property type="match status" value="3"/>
</dbReference>
<keyword evidence="12" id="KW-0186">Copper</keyword>
<dbReference type="InterPro" id="IPR017969">
    <property type="entry name" value="Heavy-metal-associated_CS"/>
</dbReference>
<keyword evidence="18" id="KW-1185">Reference proteome</keyword>
<dbReference type="FunFam" id="3.30.70.100:FF:000001">
    <property type="entry name" value="ATPase copper transporting beta"/>
    <property type="match status" value="2"/>
</dbReference>
<evidence type="ECO:0000256" key="12">
    <source>
        <dbReference type="ARBA" id="ARBA00023008"/>
    </source>
</evidence>
<dbReference type="PANTHER" id="PTHR43520:SF32">
    <property type="entry name" value="COPPER RESISTANCE P-TYPE ATPASE (EUROFUNG)"/>
    <property type="match status" value="1"/>
</dbReference>
<dbReference type="InterPro" id="IPR006122">
    <property type="entry name" value="HMA_Cu_ion-bd"/>
</dbReference>
<dbReference type="InterPro" id="IPR023214">
    <property type="entry name" value="HAD_sf"/>
</dbReference>
<organism evidence="17 18">
    <name type="scientific">Exophiala aquamarina CBS 119918</name>
    <dbReference type="NCBI Taxonomy" id="1182545"/>
    <lineage>
        <taxon>Eukaryota</taxon>
        <taxon>Fungi</taxon>
        <taxon>Dikarya</taxon>
        <taxon>Ascomycota</taxon>
        <taxon>Pezizomycotina</taxon>
        <taxon>Eurotiomycetes</taxon>
        <taxon>Chaetothyriomycetidae</taxon>
        <taxon>Chaetothyriales</taxon>
        <taxon>Herpotrichiellaceae</taxon>
        <taxon>Exophiala</taxon>
    </lineage>
</organism>
<dbReference type="HOGENOM" id="CLU_001771_0_2_1"/>
<keyword evidence="11 15" id="KW-1133">Transmembrane helix</keyword>
<feature type="transmembrane region" description="Helical" evidence="15">
    <location>
        <begin position="1150"/>
        <end position="1170"/>
    </location>
</feature>
<evidence type="ECO:0000256" key="3">
    <source>
        <dbReference type="ARBA" id="ARBA00022448"/>
    </source>
</evidence>
<dbReference type="SFLD" id="SFLDS00003">
    <property type="entry name" value="Haloacid_Dehalogenase"/>
    <property type="match status" value="1"/>
</dbReference>
<evidence type="ECO:0000256" key="2">
    <source>
        <dbReference type="ARBA" id="ARBA00006024"/>
    </source>
</evidence>
<keyword evidence="6" id="KW-0677">Repeat</keyword>
<comment type="subcellular location">
    <subcellularLocation>
        <location evidence="1">Endomembrane system</location>
        <topology evidence="1">Multi-pass membrane protein</topology>
    </subcellularLocation>
    <subcellularLocation>
        <location evidence="15">Membrane</location>
    </subcellularLocation>
</comment>
<keyword evidence="13" id="KW-0406">Ion transport</keyword>
<dbReference type="SFLD" id="SFLDF00027">
    <property type="entry name" value="p-type_atpase"/>
    <property type="match status" value="1"/>
</dbReference>
<dbReference type="InterPro" id="IPR018303">
    <property type="entry name" value="ATPase_P-typ_P_site"/>
</dbReference>
<evidence type="ECO:0000313" key="17">
    <source>
        <dbReference type="EMBL" id="KEF54282.1"/>
    </source>
</evidence>
<dbReference type="Gene3D" id="3.40.1110.10">
    <property type="entry name" value="Calcium-transporting ATPase, cytoplasmic domain N"/>
    <property type="match status" value="1"/>
</dbReference>
<dbReference type="SUPFAM" id="SSF81653">
    <property type="entry name" value="Calcium ATPase, transduction domain A"/>
    <property type="match status" value="1"/>
</dbReference>
<keyword evidence="8 15" id="KW-0067">ATP-binding</keyword>
<keyword evidence="3" id="KW-0813">Transport</keyword>
<proteinExistence type="inferred from homology"/>
<dbReference type="SFLD" id="SFLDG00002">
    <property type="entry name" value="C1.7:_P-type_atpase_like"/>
    <property type="match status" value="1"/>
</dbReference>
<evidence type="ECO:0000256" key="11">
    <source>
        <dbReference type="ARBA" id="ARBA00022989"/>
    </source>
</evidence>
<keyword evidence="9" id="KW-0460">Magnesium</keyword>
<dbReference type="EMBL" id="AMGV01000010">
    <property type="protein sequence ID" value="KEF54282.1"/>
    <property type="molecule type" value="Genomic_DNA"/>
</dbReference>
<dbReference type="PANTHER" id="PTHR43520">
    <property type="entry name" value="ATP7, ISOFORM B"/>
    <property type="match status" value="1"/>
</dbReference>
<feature type="transmembrane region" description="Helical" evidence="15">
    <location>
        <begin position="716"/>
        <end position="739"/>
    </location>
</feature>
<evidence type="ECO:0000256" key="5">
    <source>
        <dbReference type="ARBA" id="ARBA00022723"/>
    </source>
</evidence>
<dbReference type="GO" id="GO:0005524">
    <property type="term" value="F:ATP binding"/>
    <property type="evidence" value="ECO:0007669"/>
    <property type="project" value="UniProtKB-UniRule"/>
</dbReference>
<dbReference type="Gene3D" id="3.30.70.100">
    <property type="match status" value="4"/>
</dbReference>
<dbReference type="InterPro" id="IPR008250">
    <property type="entry name" value="ATPase_P-typ_transduc_dom_A_sf"/>
</dbReference>
<dbReference type="Pfam" id="PF00702">
    <property type="entry name" value="Hydrolase"/>
    <property type="match status" value="1"/>
</dbReference>
<evidence type="ECO:0000256" key="10">
    <source>
        <dbReference type="ARBA" id="ARBA00022967"/>
    </source>
</evidence>
<dbReference type="SUPFAM" id="SSF81660">
    <property type="entry name" value="Metal cation-transporting ATPase, ATP-binding domain N"/>
    <property type="match status" value="1"/>
</dbReference>
<dbReference type="InterPro" id="IPR027256">
    <property type="entry name" value="P-typ_ATPase_IB"/>
</dbReference>
<evidence type="ECO:0000259" key="16">
    <source>
        <dbReference type="PROSITE" id="PS50846"/>
    </source>
</evidence>
<dbReference type="AlphaFoldDB" id="A0A072P3N2"/>
<dbReference type="NCBIfam" id="TIGR00003">
    <property type="entry name" value="copper ion binding protein"/>
    <property type="match status" value="2"/>
</dbReference>
<dbReference type="PROSITE" id="PS00154">
    <property type="entry name" value="ATPASE_E1_E2"/>
    <property type="match status" value="1"/>
</dbReference>
<dbReference type="InterPro" id="IPR044492">
    <property type="entry name" value="P_typ_ATPase_HD_dom"/>
</dbReference>
<feature type="transmembrane region" description="Helical" evidence="15">
    <location>
        <begin position="557"/>
        <end position="577"/>
    </location>
</feature>
<dbReference type="InterPro" id="IPR006121">
    <property type="entry name" value="HMA_dom"/>
</dbReference>
<dbReference type="InterPro" id="IPR036412">
    <property type="entry name" value="HAD-like_sf"/>
</dbReference>
<dbReference type="NCBIfam" id="TIGR01494">
    <property type="entry name" value="ATPase_P-type"/>
    <property type="match status" value="2"/>
</dbReference>
<dbReference type="CDD" id="cd02094">
    <property type="entry name" value="P-type_ATPase_Cu-like"/>
    <property type="match status" value="1"/>
</dbReference>
<sequence length="1192" mass="129010">MKNFLRRNSLGGQLTQTTFLIPNLHCPTCVSKIESTLSSLRPAPDSVQVSIVSHTVTVRHSRSLSLATIAQALDDAGYEIFDVVPDLDSPPPDLPLNLQQGLEPPSFEQALSRWRSHASEVEVNKRRRHLETCQHCQTLSKDSTEAQTLELVVDHLTSTPKRFKANFMVEGMTCSSCVGTISRALKELVWVRSADVSLITHSAMVVYDANDAQHRVKEIADAIDAVGYTASLDWAQEFVTAPPSIKGATANLYHATYMVDGMTCSSCVGNITRAIQELDYVSRADVSLINHNASVHFTGKDHVEDIAKAIQDIGYGAQLDTLSTVESSHETRPERTVSIRIDGMHCDQCPGRIVHSMKDMGSVAIETLPTLQDPILTVTYIPNPPQFTVRTLLAAITDIDASFSVTIHHPLTLEERARKMMAREQLHIRNRVILSVVVAIPAFIIGIVYMNLVKSDDPGYKYLMQELAGVTRAEWANFILATPVYFFAADLFHRRTYKELRALWRPGSQVPLLRRFYRFGSMNMLISFGTSIAYFASIAEAIVAATRRRSMQGNGPAPSYFDSVVFLTMFLLIGRYIEAYMKAQAGDAVGALAKLQSTEALLVSVDSATGHPSTSAVHVDLIEAGDVVRVVNGSSPPCDGVVLEGESKFDESSLTGESMPVSKGVGDNVYSGTINKVAPVTTRATGVVGKSMLDSIIQVVREGQTKRAPVERIADLLTGYFVPFVVLLVVATWVIWLSLGVSGVLPSSYRDTDVGGWPFWSLQFAIAVFVIACPCGLGLAAPTALFVGGGLAAKLGILVKGGGEAFQEASALDCVVFDKTGTLTEGGEPKITDFEFFADNEGHLDEADILGVLKRLEDDSSHPLAKAVVAFSASRKFTNFEAEKVEEVGGKGMQGFLFARSQPQRKIRALVGNEALMSENNLVLAADRQAKLDSWKIQGKSVMLVATADASDGDKQPSPFSLSAIAATSDPLRPESIAVVHALRNRGIDVWMLSGDNEKTARAVASKAGIDESNVIAGVLPEQKAEKIQYLQKAGAKVTSRKARQNEAHLHAVVAMIGDGINDSPALTMADVGIAIGSGSEVAISAADFVLVSSNLVSLLVLIDLSRIVFKRIKFNFFWAVLYNMVALPIAAGVLYPIQSGGSHIRLDPVWAALAMALSSISVVLSSLLLRTRLPLLGFRAATEKDLLKRDP</sequence>
<keyword evidence="14 15" id="KW-0472">Membrane</keyword>
<dbReference type="VEuPathDB" id="FungiDB:A1O9_09448"/>
<dbReference type="GO" id="GO:0055070">
    <property type="term" value="P:copper ion homeostasis"/>
    <property type="evidence" value="ECO:0007669"/>
    <property type="project" value="TreeGrafter"/>
</dbReference>
<dbReference type="OrthoDB" id="432719at2759"/>
<dbReference type="Pfam" id="PF00122">
    <property type="entry name" value="E1-E2_ATPase"/>
    <property type="match status" value="1"/>
</dbReference>
<dbReference type="NCBIfam" id="TIGR01525">
    <property type="entry name" value="ATPase-IB_hvy"/>
    <property type="match status" value="1"/>
</dbReference>
<dbReference type="GeneID" id="25284357"/>
<feature type="domain" description="HMA" evidence="16">
    <location>
        <begin position="163"/>
        <end position="231"/>
    </location>
</feature>
<accession>A0A072P3N2</accession>
<reference evidence="17 18" key="1">
    <citation type="submission" date="2013-03" db="EMBL/GenBank/DDBJ databases">
        <title>The Genome Sequence of Exophiala aquamarina CBS 119918.</title>
        <authorList>
            <consortium name="The Broad Institute Genomics Platform"/>
            <person name="Cuomo C."/>
            <person name="de Hoog S."/>
            <person name="Gorbushina A."/>
            <person name="Walker B."/>
            <person name="Young S.K."/>
            <person name="Zeng Q."/>
            <person name="Gargeya S."/>
            <person name="Fitzgerald M."/>
            <person name="Haas B."/>
            <person name="Abouelleil A."/>
            <person name="Allen A.W."/>
            <person name="Alvarado L."/>
            <person name="Arachchi H.M."/>
            <person name="Berlin A.M."/>
            <person name="Chapman S.B."/>
            <person name="Gainer-Dewar J."/>
            <person name="Goldberg J."/>
            <person name="Griggs A."/>
            <person name="Gujja S."/>
            <person name="Hansen M."/>
            <person name="Howarth C."/>
            <person name="Imamovic A."/>
            <person name="Ireland A."/>
            <person name="Larimer J."/>
            <person name="McCowan C."/>
            <person name="Murphy C."/>
            <person name="Pearson M."/>
            <person name="Poon T.W."/>
            <person name="Priest M."/>
            <person name="Roberts A."/>
            <person name="Saif S."/>
            <person name="Shea T."/>
            <person name="Sisk P."/>
            <person name="Sykes S."/>
            <person name="Wortman J."/>
            <person name="Nusbaum C."/>
            <person name="Birren B."/>
        </authorList>
    </citation>
    <scope>NUCLEOTIDE SEQUENCE [LARGE SCALE GENOMIC DNA]</scope>
    <source>
        <strain evidence="17 18">CBS 119918</strain>
    </source>
</reference>
<evidence type="ECO:0000256" key="1">
    <source>
        <dbReference type="ARBA" id="ARBA00004127"/>
    </source>
</evidence>
<dbReference type="InterPro" id="IPR023299">
    <property type="entry name" value="ATPase_P-typ_cyto_dom_N"/>
</dbReference>
<dbReference type="GO" id="GO:0016020">
    <property type="term" value="C:membrane"/>
    <property type="evidence" value="ECO:0007669"/>
    <property type="project" value="UniProtKB-SubCell"/>
</dbReference>
<protein>
    <recommendedName>
        <fullName evidence="16">HMA domain-containing protein</fullName>
    </recommendedName>
</protein>
<dbReference type="Gene3D" id="2.70.150.10">
    <property type="entry name" value="Calcium-transporting ATPase, cytoplasmic transduction domain A"/>
    <property type="match status" value="1"/>
</dbReference>
<evidence type="ECO:0000256" key="8">
    <source>
        <dbReference type="ARBA" id="ARBA00022840"/>
    </source>
</evidence>
<feature type="domain" description="HMA" evidence="16">
    <location>
        <begin position="15"/>
        <end position="81"/>
    </location>
</feature>
<comment type="similarity">
    <text evidence="2 15">Belongs to the cation transport ATPase (P-type) (TC 3.A.3) family. Type IB subfamily.</text>
</comment>
<keyword evidence="7 15" id="KW-0547">Nucleotide-binding</keyword>
<dbReference type="Proteomes" id="UP000027920">
    <property type="component" value="Unassembled WGS sequence"/>
</dbReference>
<dbReference type="Pfam" id="PF00403">
    <property type="entry name" value="HMA"/>
    <property type="match status" value="3"/>
</dbReference>
<feature type="transmembrane region" description="Helical" evidence="15">
    <location>
        <begin position="473"/>
        <end position="492"/>
    </location>
</feature>
<dbReference type="GO" id="GO:0005507">
    <property type="term" value="F:copper ion binding"/>
    <property type="evidence" value="ECO:0007669"/>
    <property type="project" value="InterPro"/>
</dbReference>
<dbReference type="PROSITE" id="PS01047">
    <property type="entry name" value="HMA_1"/>
    <property type="match status" value="3"/>
</dbReference>
<feature type="transmembrane region" description="Helical" evidence="15">
    <location>
        <begin position="524"/>
        <end position="545"/>
    </location>
</feature>
<feature type="transmembrane region" description="Helical" evidence="15">
    <location>
        <begin position="432"/>
        <end position="453"/>
    </location>
</feature>
<feature type="domain" description="HMA" evidence="16">
    <location>
        <begin position="253"/>
        <end position="318"/>
    </location>
</feature>
<evidence type="ECO:0000256" key="4">
    <source>
        <dbReference type="ARBA" id="ARBA00022692"/>
    </source>
</evidence>
<evidence type="ECO:0000256" key="6">
    <source>
        <dbReference type="ARBA" id="ARBA00022737"/>
    </source>
</evidence>
<evidence type="ECO:0000256" key="9">
    <source>
        <dbReference type="ARBA" id="ARBA00022842"/>
    </source>
</evidence>
<evidence type="ECO:0000256" key="7">
    <source>
        <dbReference type="ARBA" id="ARBA00022741"/>
    </source>
</evidence>
<feature type="transmembrane region" description="Helical" evidence="15">
    <location>
        <begin position="759"/>
        <end position="787"/>
    </location>
</feature>
<keyword evidence="4 15" id="KW-0812">Transmembrane</keyword>
<dbReference type="SUPFAM" id="SSF56784">
    <property type="entry name" value="HAD-like"/>
    <property type="match status" value="1"/>
</dbReference>
<dbReference type="SUPFAM" id="SSF81665">
    <property type="entry name" value="Calcium ATPase, transmembrane domain M"/>
    <property type="match status" value="1"/>
</dbReference>
<dbReference type="Gene3D" id="3.40.50.1000">
    <property type="entry name" value="HAD superfamily/HAD-like"/>
    <property type="match status" value="1"/>
</dbReference>
<evidence type="ECO:0000256" key="15">
    <source>
        <dbReference type="RuleBase" id="RU362081"/>
    </source>
</evidence>
<evidence type="ECO:0000256" key="14">
    <source>
        <dbReference type="ARBA" id="ARBA00023136"/>
    </source>
</evidence>
<comment type="caution">
    <text evidence="17">The sequence shown here is derived from an EMBL/GenBank/DDBJ whole genome shotgun (WGS) entry which is preliminary data.</text>
</comment>
<dbReference type="GO" id="GO:0043682">
    <property type="term" value="F:P-type divalent copper transporter activity"/>
    <property type="evidence" value="ECO:0007669"/>
    <property type="project" value="TreeGrafter"/>
</dbReference>
<dbReference type="STRING" id="1182545.A0A072P3N2"/>
<dbReference type="InterPro" id="IPR023298">
    <property type="entry name" value="ATPase_P-typ_TM_dom_sf"/>
</dbReference>
<keyword evidence="10" id="KW-1278">Translocase</keyword>
<name>A0A072P3N2_9EURO</name>
<gene>
    <name evidence="17" type="ORF">A1O9_09448</name>
</gene>
<evidence type="ECO:0000313" key="18">
    <source>
        <dbReference type="Proteomes" id="UP000027920"/>
    </source>
</evidence>